<evidence type="ECO:0000313" key="4">
    <source>
        <dbReference type="EMBL" id="OFC38664.1"/>
    </source>
</evidence>
<dbReference type="Gene3D" id="3.20.20.70">
    <property type="entry name" value="Aldolase class I"/>
    <property type="match status" value="1"/>
</dbReference>
<dbReference type="SUPFAM" id="SSF102114">
    <property type="entry name" value="Radical SAM enzymes"/>
    <property type="match status" value="1"/>
</dbReference>
<comment type="caution">
    <text evidence="4">The sequence shown here is derived from an EMBL/GenBank/DDBJ whole genome shotgun (WGS) entry which is preliminary data.</text>
</comment>
<dbReference type="GO" id="GO:0051539">
    <property type="term" value="F:4 iron, 4 sulfur cluster binding"/>
    <property type="evidence" value="ECO:0007669"/>
    <property type="project" value="UniProtKB-KW"/>
</dbReference>
<evidence type="ECO:0000259" key="3">
    <source>
        <dbReference type="Pfam" id="PF06463"/>
    </source>
</evidence>
<name>A0A1E7YQW6_9PROT</name>
<dbReference type="GO" id="GO:0006777">
    <property type="term" value="P:Mo-molybdopterin cofactor biosynthetic process"/>
    <property type="evidence" value="ECO:0007669"/>
    <property type="project" value="UniProtKB-KW"/>
</dbReference>
<dbReference type="Proteomes" id="UP000175616">
    <property type="component" value="Unassembled WGS sequence"/>
</dbReference>
<accession>A0A1E7YQW6</accession>
<reference evidence="4 5" key="1">
    <citation type="submission" date="2016-06" db="EMBL/GenBank/DDBJ databases">
        <title>Gene turnover analysis identifies the evolutionary adaptation of the extremophile Acidithiobacillus caldus.</title>
        <authorList>
            <person name="Zhang X."/>
        </authorList>
    </citation>
    <scope>NUCLEOTIDE SEQUENCE [LARGE SCALE GENOMIC DNA]</scope>
    <source>
        <strain evidence="4 5">DX</strain>
    </source>
</reference>
<keyword evidence="2" id="KW-0456">Lyase</keyword>
<sequence>MVGFIAPWSAVFCDTCNRVRLTASGRLHYCLGQERGLDLRALLRSGAQDATIAHAIAVGIAADKPQRHHFHEDLRPSRAVYMMQLGG</sequence>
<dbReference type="InterPro" id="IPR058240">
    <property type="entry name" value="rSAM_sf"/>
</dbReference>
<proteinExistence type="predicted"/>
<dbReference type="AlphaFoldDB" id="A0A1E7YQW6"/>
<keyword evidence="1" id="KW-0501">Molybdenum cofactor biosynthesis</keyword>
<dbReference type="InterPro" id="IPR010505">
    <property type="entry name" value="MoaA_twitch"/>
</dbReference>
<dbReference type="PANTHER" id="PTHR22960:SF0">
    <property type="entry name" value="MOLYBDENUM COFACTOR BIOSYNTHESIS PROTEIN 1"/>
    <property type="match status" value="1"/>
</dbReference>
<protein>
    <recommendedName>
        <fullName evidence="3">Molybdenum cofactor biosynthesis protein A-like twitch domain-containing protein</fullName>
    </recommendedName>
</protein>
<dbReference type="GO" id="GO:0061798">
    <property type="term" value="F:GTP 3',8'-cyclase activity"/>
    <property type="evidence" value="ECO:0007669"/>
    <property type="project" value="TreeGrafter"/>
</dbReference>
<evidence type="ECO:0000313" key="5">
    <source>
        <dbReference type="Proteomes" id="UP000175616"/>
    </source>
</evidence>
<dbReference type="Pfam" id="PF06463">
    <property type="entry name" value="Mob_synth_C"/>
    <property type="match status" value="1"/>
</dbReference>
<gene>
    <name evidence="4" type="ORF">BAE27_01630</name>
</gene>
<feature type="domain" description="Molybdenum cofactor biosynthesis protein A-like twitch" evidence="3">
    <location>
        <begin position="2"/>
        <end position="69"/>
    </location>
</feature>
<dbReference type="CDD" id="cd21117">
    <property type="entry name" value="Twitch_MoaA"/>
    <property type="match status" value="1"/>
</dbReference>
<dbReference type="InterPro" id="IPR050105">
    <property type="entry name" value="MoCo_biosynth_MoaA/MoaC"/>
</dbReference>
<evidence type="ECO:0000256" key="1">
    <source>
        <dbReference type="ARBA" id="ARBA00023150"/>
    </source>
</evidence>
<dbReference type="EMBL" id="LZYE01000026">
    <property type="protein sequence ID" value="OFC38664.1"/>
    <property type="molecule type" value="Genomic_DNA"/>
</dbReference>
<dbReference type="PANTHER" id="PTHR22960">
    <property type="entry name" value="MOLYBDOPTERIN COFACTOR SYNTHESIS PROTEIN A"/>
    <property type="match status" value="1"/>
</dbReference>
<evidence type="ECO:0000256" key="2">
    <source>
        <dbReference type="ARBA" id="ARBA00023239"/>
    </source>
</evidence>
<organism evidence="4 5">
    <name type="scientific">Acidithiobacillus caldus</name>
    <dbReference type="NCBI Taxonomy" id="33059"/>
    <lineage>
        <taxon>Bacteria</taxon>
        <taxon>Pseudomonadati</taxon>
        <taxon>Pseudomonadota</taxon>
        <taxon>Acidithiobacillia</taxon>
        <taxon>Acidithiobacillales</taxon>
        <taxon>Acidithiobacillaceae</taxon>
        <taxon>Acidithiobacillus</taxon>
    </lineage>
</organism>
<dbReference type="InterPro" id="IPR013785">
    <property type="entry name" value="Aldolase_TIM"/>
</dbReference>
<dbReference type="GO" id="GO:0061799">
    <property type="term" value="F:cyclic pyranopterin monophosphate synthase activity"/>
    <property type="evidence" value="ECO:0007669"/>
    <property type="project" value="TreeGrafter"/>
</dbReference>